<protein>
    <submittedName>
        <fullName evidence="3">DUF4350 domain-containing protein</fullName>
    </submittedName>
</protein>
<dbReference type="Pfam" id="PF14258">
    <property type="entry name" value="DUF4350"/>
    <property type="match status" value="1"/>
</dbReference>
<keyword evidence="1" id="KW-1133">Transmembrane helix</keyword>
<gene>
    <name evidence="3" type="ORF">GK091_18210</name>
</gene>
<keyword evidence="4" id="KW-1185">Reference proteome</keyword>
<feature type="domain" description="DUF4350" evidence="2">
    <location>
        <begin position="38"/>
        <end position="222"/>
    </location>
</feature>
<dbReference type="InterPro" id="IPR025646">
    <property type="entry name" value="DUF4350"/>
</dbReference>
<dbReference type="AlphaFoldDB" id="A0A6M0ILS3"/>
<reference evidence="3 4" key="1">
    <citation type="submission" date="2020-02" db="EMBL/GenBank/DDBJ databases">
        <title>Draft genome sequence of two Spirosoma agri KCTC 52727 and Spirosoma terrae KCTC 52035.</title>
        <authorList>
            <person name="Rojas J."/>
            <person name="Ambika Manirajan B."/>
            <person name="Ratering S."/>
            <person name="Suarez C."/>
            <person name="Schnell S."/>
        </authorList>
    </citation>
    <scope>NUCLEOTIDE SEQUENCE [LARGE SCALE GENOMIC DNA]</scope>
    <source>
        <strain evidence="3 4">KCTC 52727</strain>
    </source>
</reference>
<dbReference type="Proteomes" id="UP000477386">
    <property type="component" value="Unassembled WGS sequence"/>
</dbReference>
<dbReference type="RefSeq" id="WP_164042883.1">
    <property type="nucleotide sequence ID" value="NZ_JAAGNZ010000002.1"/>
</dbReference>
<feature type="transmembrane region" description="Helical" evidence="1">
    <location>
        <begin position="263"/>
        <end position="280"/>
    </location>
</feature>
<keyword evidence="1" id="KW-0812">Transmembrane</keyword>
<dbReference type="EMBL" id="JAAGNZ010000002">
    <property type="protein sequence ID" value="NEU68827.1"/>
    <property type="molecule type" value="Genomic_DNA"/>
</dbReference>
<organism evidence="3 4">
    <name type="scientific">Spirosoma agri</name>
    <dbReference type="NCBI Taxonomy" id="1987381"/>
    <lineage>
        <taxon>Bacteria</taxon>
        <taxon>Pseudomonadati</taxon>
        <taxon>Bacteroidota</taxon>
        <taxon>Cytophagia</taxon>
        <taxon>Cytophagales</taxon>
        <taxon>Cytophagaceae</taxon>
        <taxon>Spirosoma</taxon>
    </lineage>
</organism>
<evidence type="ECO:0000256" key="1">
    <source>
        <dbReference type="SAM" id="Phobius"/>
    </source>
</evidence>
<comment type="caution">
    <text evidence="3">The sequence shown here is derived from an EMBL/GenBank/DDBJ whole genome shotgun (WGS) entry which is preliminary data.</text>
</comment>
<evidence type="ECO:0000313" key="3">
    <source>
        <dbReference type="EMBL" id="NEU68827.1"/>
    </source>
</evidence>
<evidence type="ECO:0000259" key="2">
    <source>
        <dbReference type="Pfam" id="PF14258"/>
    </source>
</evidence>
<name>A0A6M0ILS3_9BACT</name>
<sequence>MRKPNKYLLILLVTVAGYVLVEYYKPKPLDWKATYENDDKIPFGTQALYELLPGVVQLANVKTVRLPVYNFLTETKPAGRSNYLFICRDLNIDGNDQKQLLAYVRRGNNVFISAYDLPDSLCSVLGFKATVKESGKADSTLRQNFVNPQLTKASGYNFFHDDGRNFLTINNNKQITVLGRNARKEPVFIRFVYGKGQFFIHNLPLAFTNYYVLSPKTSDYAFKALSYLPALPTYWDEYQKQGRFDEDQQSILRYIWSQPALNWAYYLVVFGLIFYALFAGKRTQRIIPVVEPPQNTSLDFVKTVGRLYFQQGDHDNLTRKQIQYFLADIREQYGLTTTVLDNEFAETLARKSSTSLAETDELVRLLRNAQKSVSLSEFDLITLNAAIERFKTGIYGI</sequence>
<evidence type="ECO:0000313" key="4">
    <source>
        <dbReference type="Proteomes" id="UP000477386"/>
    </source>
</evidence>
<accession>A0A6M0ILS3</accession>
<proteinExistence type="predicted"/>
<keyword evidence="1" id="KW-0472">Membrane</keyword>